<evidence type="ECO:0000256" key="8">
    <source>
        <dbReference type="ARBA" id="ARBA00030128"/>
    </source>
</evidence>
<evidence type="ECO:0000313" key="11">
    <source>
        <dbReference type="Proteomes" id="UP000178226"/>
    </source>
</evidence>
<protein>
    <recommendedName>
        <fullName evidence="3">Guanylate kinase</fullName>
        <ecNumber evidence="2">2.7.4.8</ecNumber>
    </recommendedName>
    <alternativeName>
        <fullName evidence="8">GMP kinase</fullName>
    </alternativeName>
</protein>
<dbReference type="Gene3D" id="3.30.63.10">
    <property type="entry name" value="Guanylate Kinase phosphate binding domain"/>
    <property type="match status" value="1"/>
</dbReference>
<dbReference type="PANTHER" id="PTHR23117:SF13">
    <property type="entry name" value="GUANYLATE KINASE"/>
    <property type="match status" value="1"/>
</dbReference>
<evidence type="ECO:0000256" key="3">
    <source>
        <dbReference type="ARBA" id="ARBA00016296"/>
    </source>
</evidence>
<keyword evidence="4" id="KW-0808">Transferase</keyword>
<accession>A0A1G2QAF7</accession>
<keyword evidence="6 10" id="KW-0418">Kinase</keyword>
<name>A0A1G2QAF7_9BACT</name>
<dbReference type="PROSITE" id="PS50052">
    <property type="entry name" value="GUANYLATE_KINASE_2"/>
    <property type="match status" value="1"/>
</dbReference>
<feature type="domain" description="Guanylate kinase-like" evidence="9">
    <location>
        <begin position="5"/>
        <end position="186"/>
    </location>
</feature>
<evidence type="ECO:0000256" key="1">
    <source>
        <dbReference type="ARBA" id="ARBA00005790"/>
    </source>
</evidence>
<evidence type="ECO:0000256" key="5">
    <source>
        <dbReference type="ARBA" id="ARBA00022741"/>
    </source>
</evidence>
<comment type="caution">
    <text evidence="10">The sequence shown here is derived from an EMBL/GenBank/DDBJ whole genome shotgun (WGS) entry which is preliminary data.</text>
</comment>
<keyword evidence="7" id="KW-0067">ATP-binding</keyword>
<dbReference type="CDD" id="cd00071">
    <property type="entry name" value="GMPK"/>
    <property type="match status" value="1"/>
</dbReference>
<dbReference type="InterPro" id="IPR008144">
    <property type="entry name" value="Guanylate_kin-like_dom"/>
</dbReference>
<dbReference type="Gene3D" id="3.40.50.300">
    <property type="entry name" value="P-loop containing nucleotide triphosphate hydrolases"/>
    <property type="match status" value="1"/>
</dbReference>
<dbReference type="SUPFAM" id="SSF52540">
    <property type="entry name" value="P-loop containing nucleoside triphosphate hydrolases"/>
    <property type="match status" value="1"/>
</dbReference>
<dbReference type="EC" id="2.7.4.8" evidence="2"/>
<dbReference type="InterPro" id="IPR027417">
    <property type="entry name" value="P-loop_NTPase"/>
</dbReference>
<dbReference type="GO" id="GO:0005524">
    <property type="term" value="F:ATP binding"/>
    <property type="evidence" value="ECO:0007669"/>
    <property type="project" value="UniProtKB-KW"/>
</dbReference>
<dbReference type="EMBL" id="MHTE01000006">
    <property type="protein sequence ID" value="OHA57393.1"/>
    <property type="molecule type" value="Genomic_DNA"/>
</dbReference>
<evidence type="ECO:0000256" key="4">
    <source>
        <dbReference type="ARBA" id="ARBA00022679"/>
    </source>
</evidence>
<proteinExistence type="inferred from homology"/>
<sequence length="193" mass="21998">MKKTGKLFIISGPSQVGKDSVVRTLKKNKALGLTGIVTNTTRAKRPGEKSGVELNFLTDKKFDELIKKGELLEWAYVRGGRFGTPKKPVISALNKRQDVIINIDVQGTKKVVKQMPQAITIFITAESTNEVRRRIFLSKKMTLKQKKYRWQEAQKELKAIKHYDYIIINRWGKLAETTKRVANIINKLNNAQS</sequence>
<dbReference type="AlphaFoldDB" id="A0A1G2QAF7"/>
<dbReference type="GO" id="GO:0004385">
    <property type="term" value="F:GMP kinase activity"/>
    <property type="evidence" value="ECO:0007669"/>
    <property type="project" value="UniProtKB-EC"/>
</dbReference>
<dbReference type="PANTHER" id="PTHR23117">
    <property type="entry name" value="GUANYLATE KINASE-RELATED"/>
    <property type="match status" value="1"/>
</dbReference>
<evidence type="ECO:0000256" key="7">
    <source>
        <dbReference type="ARBA" id="ARBA00022840"/>
    </source>
</evidence>
<dbReference type="NCBIfam" id="TIGR03263">
    <property type="entry name" value="guanyl_kin"/>
    <property type="match status" value="1"/>
</dbReference>
<reference evidence="10 11" key="1">
    <citation type="journal article" date="2016" name="Nat. Commun.">
        <title>Thousands of microbial genomes shed light on interconnected biogeochemical processes in an aquifer system.</title>
        <authorList>
            <person name="Anantharaman K."/>
            <person name="Brown C.T."/>
            <person name="Hug L.A."/>
            <person name="Sharon I."/>
            <person name="Castelle C.J."/>
            <person name="Probst A.J."/>
            <person name="Thomas B.C."/>
            <person name="Singh A."/>
            <person name="Wilkins M.J."/>
            <person name="Karaoz U."/>
            <person name="Brodie E.L."/>
            <person name="Williams K.H."/>
            <person name="Hubbard S.S."/>
            <person name="Banfield J.F."/>
        </authorList>
    </citation>
    <scope>NUCLEOTIDE SEQUENCE [LARGE SCALE GENOMIC DNA]</scope>
</reference>
<comment type="similarity">
    <text evidence="1">Belongs to the guanylate kinase family.</text>
</comment>
<gene>
    <name evidence="10" type="ORF">A2441_01400</name>
</gene>
<keyword evidence="5" id="KW-0547">Nucleotide-binding</keyword>
<dbReference type="GO" id="GO:0005829">
    <property type="term" value="C:cytosol"/>
    <property type="evidence" value="ECO:0007669"/>
    <property type="project" value="TreeGrafter"/>
</dbReference>
<dbReference type="Proteomes" id="UP000178226">
    <property type="component" value="Unassembled WGS sequence"/>
</dbReference>
<evidence type="ECO:0000313" key="10">
    <source>
        <dbReference type="EMBL" id="OHA57393.1"/>
    </source>
</evidence>
<dbReference type="STRING" id="1802428.A2441_01400"/>
<dbReference type="InterPro" id="IPR017665">
    <property type="entry name" value="Guanylate_kinase"/>
</dbReference>
<organism evidence="10 11">
    <name type="scientific">Candidatus Veblenbacteria bacterium RIFOXYC2_FULL_42_11</name>
    <dbReference type="NCBI Taxonomy" id="1802428"/>
    <lineage>
        <taxon>Bacteria</taxon>
        <taxon>Candidatus Vebleniibacteriota</taxon>
    </lineage>
</organism>
<evidence type="ECO:0000256" key="6">
    <source>
        <dbReference type="ARBA" id="ARBA00022777"/>
    </source>
</evidence>
<dbReference type="SMART" id="SM00072">
    <property type="entry name" value="GuKc"/>
    <property type="match status" value="1"/>
</dbReference>
<evidence type="ECO:0000259" key="9">
    <source>
        <dbReference type="PROSITE" id="PS50052"/>
    </source>
</evidence>
<evidence type="ECO:0000256" key="2">
    <source>
        <dbReference type="ARBA" id="ARBA00012961"/>
    </source>
</evidence>
<dbReference type="Pfam" id="PF00625">
    <property type="entry name" value="Guanylate_kin"/>
    <property type="match status" value="1"/>
</dbReference>
<dbReference type="InterPro" id="IPR008145">
    <property type="entry name" value="GK/Ca_channel_bsu"/>
</dbReference>